<feature type="domain" description="RmlD-like substrate binding" evidence="6">
    <location>
        <begin position="185"/>
        <end position="457"/>
    </location>
</feature>
<feature type="active site" description="Proton donor" evidence="3">
    <location>
        <position position="130"/>
    </location>
</feature>
<dbReference type="Gene3D" id="2.60.120.10">
    <property type="entry name" value="Jelly Rolls"/>
    <property type="match status" value="1"/>
</dbReference>
<accession>A0A927PZ32</accession>
<dbReference type="InterPro" id="IPR011051">
    <property type="entry name" value="RmlC_Cupin_sf"/>
</dbReference>
<comment type="pathway">
    <text evidence="5">Carbohydrate biosynthesis; dTDP-L-rhamnose biosynthesis.</text>
</comment>
<protein>
    <recommendedName>
        <fullName evidence="5">dTDP-4-dehydrorhamnose reductase</fullName>
        <ecNumber evidence="5">1.1.1.133</ecNumber>
    </recommendedName>
</protein>
<dbReference type="InterPro" id="IPR005913">
    <property type="entry name" value="dTDP_dehydrorham_reduct"/>
</dbReference>
<evidence type="ECO:0000256" key="4">
    <source>
        <dbReference type="PIRSR" id="PIRSR600888-3"/>
    </source>
</evidence>
<name>A0A927PZ32_9ACTN</name>
<evidence type="ECO:0000313" key="8">
    <source>
        <dbReference type="Proteomes" id="UP000616839"/>
    </source>
</evidence>
<reference evidence="7" key="1">
    <citation type="submission" date="2020-09" db="EMBL/GenBank/DDBJ databases">
        <title>Nocardioides sp. strain MJB4 16S ribosomal RNA gene Genome sequencing and assembly.</title>
        <authorList>
            <person name="Kim I."/>
        </authorList>
    </citation>
    <scope>NUCLEOTIDE SEQUENCE</scope>
    <source>
        <strain evidence="7">MJB4</strain>
    </source>
</reference>
<dbReference type="GO" id="GO:0019305">
    <property type="term" value="P:dTDP-rhamnose biosynthetic process"/>
    <property type="evidence" value="ECO:0007669"/>
    <property type="project" value="TreeGrafter"/>
</dbReference>
<keyword evidence="5 7" id="KW-0560">Oxidoreductase</keyword>
<dbReference type="Proteomes" id="UP000616839">
    <property type="component" value="Unassembled WGS sequence"/>
</dbReference>
<dbReference type="GO" id="GO:0008830">
    <property type="term" value="F:dTDP-4-dehydrorhamnose 3,5-epimerase activity"/>
    <property type="evidence" value="ECO:0007669"/>
    <property type="project" value="InterPro"/>
</dbReference>
<evidence type="ECO:0000256" key="5">
    <source>
        <dbReference type="RuleBase" id="RU364082"/>
    </source>
</evidence>
<dbReference type="SUPFAM" id="SSF51182">
    <property type="entry name" value="RmlC-like cupins"/>
    <property type="match status" value="1"/>
</dbReference>
<dbReference type="InterPro" id="IPR000888">
    <property type="entry name" value="RmlC-like"/>
</dbReference>
<dbReference type="CDD" id="cd05254">
    <property type="entry name" value="dTDP_HR_like_SDR_e"/>
    <property type="match status" value="1"/>
</dbReference>
<dbReference type="PANTHER" id="PTHR10491:SF4">
    <property type="entry name" value="METHIONINE ADENOSYLTRANSFERASE 2 SUBUNIT BETA"/>
    <property type="match status" value="1"/>
</dbReference>
<dbReference type="Pfam" id="PF04321">
    <property type="entry name" value="RmlD_sub_bind"/>
    <property type="match status" value="1"/>
</dbReference>
<comment type="caution">
    <text evidence="7">The sequence shown here is derived from an EMBL/GenBank/DDBJ whole genome shotgun (WGS) entry which is preliminary data.</text>
</comment>
<evidence type="ECO:0000259" key="6">
    <source>
        <dbReference type="Pfam" id="PF04321"/>
    </source>
</evidence>
<proteinExistence type="inferred from homology"/>
<dbReference type="Gene3D" id="3.90.25.10">
    <property type="entry name" value="UDP-galactose 4-epimerase, domain 1"/>
    <property type="match status" value="1"/>
</dbReference>
<comment type="similarity">
    <text evidence="2 5">Belongs to the dTDP-4-dehydrorhamnose reductase family.</text>
</comment>
<dbReference type="Pfam" id="PF00908">
    <property type="entry name" value="dTDP_sugar_isom"/>
    <property type="match status" value="1"/>
</dbReference>
<evidence type="ECO:0000313" key="7">
    <source>
        <dbReference type="EMBL" id="MBD8868335.1"/>
    </source>
</evidence>
<dbReference type="EC" id="1.1.1.133" evidence="5"/>
<feature type="site" description="Participates in a stacking interaction with the thymidine ring of dTDP-4-oxo-6-deoxyglucose" evidence="4">
    <location>
        <position position="136"/>
    </location>
</feature>
<keyword evidence="5" id="KW-0521">NADP</keyword>
<dbReference type="InterPro" id="IPR029903">
    <property type="entry name" value="RmlD-like-bd"/>
</dbReference>
<dbReference type="InterPro" id="IPR036291">
    <property type="entry name" value="NAD(P)-bd_dom_sf"/>
</dbReference>
<comment type="function">
    <text evidence="5">Catalyzes the reduction of dTDP-6-deoxy-L-lyxo-4-hexulose to yield dTDP-L-rhamnose.</text>
</comment>
<organism evidence="7 8">
    <name type="scientific">Nocardioides donggukensis</name>
    <dbReference type="NCBI Taxonomy" id="2774019"/>
    <lineage>
        <taxon>Bacteria</taxon>
        <taxon>Bacillati</taxon>
        <taxon>Actinomycetota</taxon>
        <taxon>Actinomycetes</taxon>
        <taxon>Propionibacteriales</taxon>
        <taxon>Nocardioidaceae</taxon>
        <taxon>Nocardioides</taxon>
    </lineage>
</organism>
<feature type="active site" description="Proton acceptor" evidence="3">
    <location>
        <position position="67"/>
    </location>
</feature>
<gene>
    <name evidence="7" type="primary">rfbD</name>
    <name evidence="7" type="ORF">IE331_01755</name>
</gene>
<evidence type="ECO:0000256" key="2">
    <source>
        <dbReference type="ARBA" id="ARBA00010944"/>
    </source>
</evidence>
<dbReference type="GO" id="GO:0005829">
    <property type="term" value="C:cytosol"/>
    <property type="evidence" value="ECO:0007669"/>
    <property type="project" value="TreeGrafter"/>
</dbReference>
<dbReference type="SUPFAM" id="SSF51735">
    <property type="entry name" value="NAD(P)-binding Rossmann-fold domains"/>
    <property type="match status" value="1"/>
</dbReference>
<evidence type="ECO:0000256" key="1">
    <source>
        <dbReference type="ARBA" id="ARBA00010154"/>
    </source>
</evidence>
<comment type="similarity">
    <text evidence="1">Belongs to the dTDP-4-dehydrorhamnose 3,5-epimerase family.</text>
</comment>
<dbReference type="PANTHER" id="PTHR10491">
    <property type="entry name" value="DTDP-4-DEHYDRORHAMNOSE REDUCTASE"/>
    <property type="match status" value="1"/>
</dbReference>
<dbReference type="RefSeq" id="WP_192139901.1">
    <property type="nucleotide sequence ID" value="NZ_JACYXZ010000001.1"/>
</dbReference>
<dbReference type="EMBL" id="JACYXZ010000001">
    <property type="protein sequence ID" value="MBD8868335.1"/>
    <property type="molecule type" value="Genomic_DNA"/>
</dbReference>
<dbReference type="InterPro" id="IPR014710">
    <property type="entry name" value="RmlC-like_jellyroll"/>
</dbReference>
<sequence>MSGEPTIERTAIPGLLVLRLPVHADERGWFKENWQRQKMLALGLPDFGPVQNNVSFNARRGATRGFHAEPWDKLVSVASGRVLAAWVDLRAGDSFGSTVTVEIDPGVAVFVPRGVGNAYQALEDATAYTYLVNGHWRADMTYPALDLADPDLGVAWPVPLDVAEVSAKDRANPRLAEIEPVPARRALVLGAGGQLGRALMAAFPGARGVTRAELDLADPAAVADWAWHEHDTVLNAAAHTGVDAAEQDRAVAWALNASAPAQLAGLAARHGFTLVHYSTDYVFDGTRAEHPEDEPLSPLGVYGQSKAAGEVAVGTAPRHYVLRTSWLVGEGPNFVRTMCRLAREGVSPSVVDDQVGRLTFADELARATRHLLEVAAAYGTYHVTNAGPPTSWADVARQVFELCGRDPRDVTPVSTQEYAAGRALAPRPPWSTLSSSRLEATGFVPGDAGEALRRYLSDDPVSAG</sequence>
<keyword evidence="8" id="KW-1185">Reference proteome</keyword>
<evidence type="ECO:0000256" key="3">
    <source>
        <dbReference type="PIRSR" id="PIRSR600888-1"/>
    </source>
</evidence>
<dbReference type="NCBIfam" id="TIGR01214">
    <property type="entry name" value="rmlD"/>
    <property type="match status" value="1"/>
</dbReference>
<dbReference type="Gene3D" id="3.40.50.720">
    <property type="entry name" value="NAD(P)-binding Rossmann-like Domain"/>
    <property type="match status" value="1"/>
</dbReference>
<dbReference type="AlphaFoldDB" id="A0A927PZ32"/>
<dbReference type="GO" id="GO:0008831">
    <property type="term" value="F:dTDP-4-dehydrorhamnose reductase activity"/>
    <property type="evidence" value="ECO:0007669"/>
    <property type="project" value="UniProtKB-EC"/>
</dbReference>